<dbReference type="PANTHER" id="PTHR33643:SF1">
    <property type="entry name" value="UREASE ACCESSORY PROTEIN D"/>
    <property type="match status" value="1"/>
</dbReference>
<dbReference type="HAMAP" id="MF_01384">
    <property type="entry name" value="UreD"/>
    <property type="match status" value="1"/>
</dbReference>
<dbReference type="Pfam" id="PF01774">
    <property type="entry name" value="UreD"/>
    <property type="match status" value="1"/>
</dbReference>
<keyword evidence="5" id="KW-1185">Reference proteome</keyword>
<proteinExistence type="inferred from homology"/>
<dbReference type="InterPro" id="IPR002669">
    <property type="entry name" value="UreD"/>
</dbReference>
<dbReference type="Proteomes" id="UP000093111">
    <property type="component" value="Unassembled WGS sequence"/>
</dbReference>
<comment type="subcellular location">
    <subcellularLocation>
        <location evidence="3">Cytoplasm</location>
    </subcellularLocation>
</comment>
<reference evidence="4 5" key="1">
    <citation type="journal article" date="2016" name="Syst. Appl. Microbiol.">
        <title>Pararhizobium polonicum sp. nov. isolated from tumors on stone fruit rootstocks.</title>
        <authorList>
            <person name="Pulawska J."/>
            <person name="Kuzmanovic N."/>
            <person name="Willems A."/>
            <person name="Pothier J.F."/>
        </authorList>
    </citation>
    <scope>NUCLEOTIDE SEQUENCE [LARGE SCALE GENOMIC DNA]</scope>
    <source>
        <strain evidence="4 5">F5.1</strain>
    </source>
</reference>
<evidence type="ECO:0000256" key="1">
    <source>
        <dbReference type="ARBA" id="ARBA00007177"/>
    </source>
</evidence>
<evidence type="ECO:0000256" key="3">
    <source>
        <dbReference type="HAMAP-Rule" id="MF_01384"/>
    </source>
</evidence>
<dbReference type="PATRIC" id="fig|1612624.7.peg.2962"/>
<dbReference type="STRING" id="1612624.ADU59_26200"/>
<dbReference type="PANTHER" id="PTHR33643">
    <property type="entry name" value="UREASE ACCESSORY PROTEIN D"/>
    <property type="match status" value="1"/>
</dbReference>
<comment type="caution">
    <text evidence="4">The sequence shown here is derived from an EMBL/GenBank/DDBJ whole genome shotgun (WGS) entry which is preliminary data.</text>
</comment>
<keyword evidence="2 3" id="KW-0143">Chaperone</keyword>
<keyword evidence="3" id="KW-0996">Nickel insertion</keyword>
<comment type="function">
    <text evidence="3">Required for maturation of urease via the functional incorporation of the urease nickel metallocenter.</text>
</comment>
<dbReference type="AlphaFoldDB" id="A0A1C7NU45"/>
<dbReference type="OrthoDB" id="9798842at2"/>
<dbReference type="EMBL" id="LGLV01000019">
    <property type="protein sequence ID" value="OBZ92538.1"/>
    <property type="molecule type" value="Genomic_DNA"/>
</dbReference>
<comment type="similarity">
    <text evidence="1 3">Belongs to the UreD family.</text>
</comment>
<keyword evidence="3" id="KW-0963">Cytoplasm</keyword>
<dbReference type="GO" id="GO:0016151">
    <property type="term" value="F:nickel cation binding"/>
    <property type="evidence" value="ECO:0007669"/>
    <property type="project" value="UniProtKB-UniRule"/>
</dbReference>
<dbReference type="RefSeq" id="WP_068958166.1">
    <property type="nucleotide sequence ID" value="NZ_LGLV01000019.1"/>
</dbReference>
<dbReference type="GO" id="GO:0005737">
    <property type="term" value="C:cytoplasm"/>
    <property type="evidence" value="ECO:0007669"/>
    <property type="project" value="UniProtKB-SubCell"/>
</dbReference>
<name>A0A1C7NU45_9HYPH</name>
<evidence type="ECO:0000313" key="5">
    <source>
        <dbReference type="Proteomes" id="UP000093111"/>
    </source>
</evidence>
<organism evidence="4 5">
    <name type="scientific">Pararhizobium polonicum</name>
    <dbReference type="NCBI Taxonomy" id="1612624"/>
    <lineage>
        <taxon>Bacteria</taxon>
        <taxon>Pseudomonadati</taxon>
        <taxon>Pseudomonadota</taxon>
        <taxon>Alphaproteobacteria</taxon>
        <taxon>Hyphomicrobiales</taxon>
        <taxon>Rhizobiaceae</taxon>
        <taxon>Rhizobium/Agrobacterium group</taxon>
        <taxon>Pararhizobium</taxon>
    </lineage>
</organism>
<gene>
    <name evidence="3" type="primary">ureD</name>
    <name evidence="4" type="ORF">ADU59_26200</name>
</gene>
<protein>
    <recommendedName>
        <fullName evidence="3">Urease accessory protein UreD</fullName>
    </recommendedName>
</protein>
<accession>A0A1C7NU45</accession>
<evidence type="ECO:0000313" key="4">
    <source>
        <dbReference type="EMBL" id="OBZ92538.1"/>
    </source>
</evidence>
<sequence>MAEAAIIAPQRAWGKGRLVAKPFAGRTRLAEFYQEGCAKIRLPDTFDATMEAVLINSSGGLTGGDHMEWSFSAGEGTHLTLTTQACEKIYKASTGTAAVKAQISVGAGATVHWLPQETILFDRASLSRRLDVDITEGAEFLAVEAVLLGRKAMGEAMRAGLFQDCWRIRKNGVLLHAENLRLSGDIAELTHEAAVLGGQVAFATLFYTGADCEQQVDKLRSLIGGIGGGVSHYQVAGEEKLIARLVAPDGFALRKILIPIISHLRKGASVPKVWNL</sequence>
<evidence type="ECO:0000256" key="2">
    <source>
        <dbReference type="ARBA" id="ARBA00023186"/>
    </source>
</evidence>
<comment type="subunit">
    <text evidence="3">UreD, UreF and UreG form a complex that acts as a GTP-hydrolysis-dependent molecular chaperone, activating the urease apoprotein by helping to assemble the nickel containing metallocenter of UreC. The UreE protein probably delivers the nickel.</text>
</comment>